<accession>A0A1M6GU25</accession>
<organism evidence="2 3">
    <name type="scientific">Rubritalea squalenifaciens DSM 18772</name>
    <dbReference type="NCBI Taxonomy" id="1123071"/>
    <lineage>
        <taxon>Bacteria</taxon>
        <taxon>Pseudomonadati</taxon>
        <taxon>Verrucomicrobiota</taxon>
        <taxon>Verrucomicrobiia</taxon>
        <taxon>Verrucomicrobiales</taxon>
        <taxon>Rubritaleaceae</taxon>
        <taxon>Rubritalea</taxon>
    </lineage>
</organism>
<dbReference type="InParanoid" id="A0A1M6GU25"/>
<evidence type="ECO:0000313" key="2">
    <source>
        <dbReference type="EMBL" id="SHJ13466.1"/>
    </source>
</evidence>
<dbReference type="RefSeq" id="WP_143158651.1">
    <property type="nucleotide sequence ID" value="NZ_FQYR01000003.1"/>
</dbReference>
<evidence type="ECO:0000313" key="3">
    <source>
        <dbReference type="Proteomes" id="UP000184510"/>
    </source>
</evidence>
<keyword evidence="3" id="KW-1185">Reference proteome</keyword>
<name>A0A1M6GU25_9BACT</name>
<dbReference type="STRING" id="1123071.SAMN02745181_1268"/>
<keyword evidence="1" id="KW-0472">Membrane</keyword>
<keyword evidence="1" id="KW-1133">Transmembrane helix</keyword>
<sequence length="106" mass="11684">MSEEKKATTTGDHVFWIILISIITLCVGAGINANFSPDRVGFTRSIGLLFGQFLLLPYLAAGVIAAIGNLRRKYTFLVGFSENLLVPVIVWMALQFAVYELMNFPA</sequence>
<dbReference type="EMBL" id="FQYR01000003">
    <property type="protein sequence ID" value="SHJ13466.1"/>
    <property type="molecule type" value="Genomic_DNA"/>
</dbReference>
<gene>
    <name evidence="2" type="ORF">SAMN02745181_1268</name>
</gene>
<dbReference type="AlphaFoldDB" id="A0A1M6GU25"/>
<feature type="transmembrane region" description="Helical" evidence="1">
    <location>
        <begin position="74"/>
        <end position="94"/>
    </location>
</feature>
<protein>
    <submittedName>
        <fullName evidence="2">Uncharacterized protein</fullName>
    </submittedName>
</protein>
<reference evidence="2 3" key="1">
    <citation type="submission" date="2016-11" db="EMBL/GenBank/DDBJ databases">
        <authorList>
            <person name="Jaros S."/>
            <person name="Januszkiewicz K."/>
            <person name="Wedrychowicz H."/>
        </authorList>
    </citation>
    <scope>NUCLEOTIDE SEQUENCE [LARGE SCALE GENOMIC DNA]</scope>
    <source>
        <strain evidence="2 3">DSM 18772</strain>
    </source>
</reference>
<dbReference type="Proteomes" id="UP000184510">
    <property type="component" value="Unassembled WGS sequence"/>
</dbReference>
<feature type="transmembrane region" description="Helical" evidence="1">
    <location>
        <begin position="47"/>
        <end position="68"/>
    </location>
</feature>
<keyword evidence="1" id="KW-0812">Transmembrane</keyword>
<evidence type="ECO:0000256" key="1">
    <source>
        <dbReference type="SAM" id="Phobius"/>
    </source>
</evidence>
<feature type="transmembrane region" description="Helical" evidence="1">
    <location>
        <begin position="14"/>
        <end position="35"/>
    </location>
</feature>
<proteinExistence type="predicted"/>